<dbReference type="Proteomes" id="UP000027395">
    <property type="component" value="Chromosome"/>
</dbReference>
<sequence length="111" mass="12893">MNITDIRNQVKQYVDQLSPEKLMVAADFLSYLAERESQEATEELLKIPGFKESFEKGKEDVLEERLISVDKLKKRKILINTLQGKYAHASTSSEDFAQQKQKDIDWEERNG</sequence>
<organism evidence="2 3">
    <name type="scientific">Planktothrix agardhii (strain NIVA-CYA 126/8)</name>
    <dbReference type="NCBI Taxonomy" id="388467"/>
    <lineage>
        <taxon>Bacteria</taxon>
        <taxon>Bacillati</taxon>
        <taxon>Cyanobacteriota</taxon>
        <taxon>Cyanophyceae</taxon>
        <taxon>Oscillatoriophycideae</taxon>
        <taxon>Oscillatoriales</taxon>
        <taxon>Microcoleaceae</taxon>
        <taxon>Planktothrix</taxon>
    </lineage>
</organism>
<feature type="compositionally biased region" description="Polar residues" evidence="1">
    <location>
        <begin position="90"/>
        <end position="99"/>
    </location>
</feature>
<dbReference type="AlphaFoldDB" id="A0A073CL03"/>
<name>A0A073CL03_PLAA1</name>
<gene>
    <name evidence="2" type="ORF">A19Y_3629</name>
</gene>
<proteinExistence type="predicted"/>
<evidence type="ECO:0008006" key="4">
    <source>
        <dbReference type="Google" id="ProtNLM"/>
    </source>
</evidence>
<keyword evidence="3" id="KW-1185">Reference proteome</keyword>
<dbReference type="EMBL" id="CM002803">
    <property type="protein sequence ID" value="KEI68383.1"/>
    <property type="molecule type" value="Genomic_DNA"/>
</dbReference>
<evidence type="ECO:0000313" key="2">
    <source>
        <dbReference type="EMBL" id="KEI68383.1"/>
    </source>
</evidence>
<accession>A0A073CL03</accession>
<reference evidence="2 3" key="1">
    <citation type="journal article" date="2014" name="Appl. Environ. Microbiol.">
        <title>Elucidation of insertion elements encoded on plasmids and in vitro construction of shuttle vectors from the toxic cyanobacterium Planktothrix.</title>
        <authorList>
            <person name="Christiansen G."/>
            <person name="Goesmann A."/>
            <person name="Kurmayer R."/>
        </authorList>
    </citation>
    <scope>NUCLEOTIDE SEQUENCE [LARGE SCALE GENOMIC DNA]</scope>
    <source>
        <strain evidence="2 3">NIVA-CYA 126/8</strain>
    </source>
</reference>
<dbReference type="RefSeq" id="WP_072005222.1">
    <property type="nucleotide sequence ID" value="NZ_CM002803.1"/>
</dbReference>
<dbReference type="PATRIC" id="fig|388467.6.peg.3577"/>
<dbReference type="HOGENOM" id="CLU_172534_0_0_3"/>
<protein>
    <recommendedName>
        <fullName evidence="4">DUF2281 domain-containing protein</fullName>
    </recommendedName>
</protein>
<evidence type="ECO:0000256" key="1">
    <source>
        <dbReference type="SAM" id="MobiDB-lite"/>
    </source>
</evidence>
<evidence type="ECO:0000313" key="3">
    <source>
        <dbReference type="Proteomes" id="UP000027395"/>
    </source>
</evidence>
<dbReference type="eggNOG" id="COG1413">
    <property type="taxonomic scope" value="Bacteria"/>
</dbReference>
<feature type="region of interest" description="Disordered" evidence="1">
    <location>
        <begin position="90"/>
        <end position="111"/>
    </location>
</feature>
<dbReference type="STRING" id="388467.A19Y_3629"/>
<feature type="compositionally biased region" description="Basic and acidic residues" evidence="1">
    <location>
        <begin position="100"/>
        <end position="111"/>
    </location>
</feature>